<comment type="caution">
    <text evidence="1">The sequence shown here is derived from an EMBL/GenBank/DDBJ whole genome shotgun (WGS) entry which is preliminary data.</text>
</comment>
<evidence type="ECO:0000313" key="1">
    <source>
        <dbReference type="EMBL" id="TXC03400.1"/>
    </source>
</evidence>
<gene>
    <name evidence="1" type="ORF">FocTR4_00001916</name>
</gene>
<dbReference type="Proteomes" id="UP000321331">
    <property type="component" value="Unassembled WGS sequence"/>
</dbReference>
<proteinExistence type="predicted"/>
<reference evidence="1 2" key="1">
    <citation type="submission" date="2019-07" db="EMBL/GenBank/DDBJ databases">
        <title>The First High-Quality Draft Genome Sequence of the Causal Agent of the Current Panama Disease Epidemic.</title>
        <authorList>
            <person name="Warmington R.J."/>
            <person name="Kay W."/>
            <person name="Jeffries A."/>
            <person name="Bebber D."/>
            <person name="Moore K."/>
            <person name="Studholme D.J."/>
        </authorList>
    </citation>
    <scope>NUCLEOTIDE SEQUENCE [LARGE SCALE GENOMIC DNA]</scope>
    <source>
        <strain evidence="1 2">TR4</strain>
    </source>
</reference>
<sequence length="100" mass="11614">MKVKINCTIQAYQPARTPRPSVGNAYMTTSRAMKSSKISHSAWDCTIINTYSAAQAMTRLVCNRRQGHTVRKHRSASNRRWRFEWLAFFRHPIKPTSMTK</sequence>
<evidence type="ECO:0000313" key="2">
    <source>
        <dbReference type="Proteomes" id="UP000321331"/>
    </source>
</evidence>
<dbReference type="EMBL" id="VMNF01000007">
    <property type="protein sequence ID" value="TXC03400.1"/>
    <property type="molecule type" value="Genomic_DNA"/>
</dbReference>
<accession>A0A5C6SY48</accession>
<organism evidence="1 2">
    <name type="scientific">Fusarium oxysporum f. sp. cubense</name>
    <dbReference type="NCBI Taxonomy" id="61366"/>
    <lineage>
        <taxon>Eukaryota</taxon>
        <taxon>Fungi</taxon>
        <taxon>Dikarya</taxon>
        <taxon>Ascomycota</taxon>
        <taxon>Pezizomycotina</taxon>
        <taxon>Sordariomycetes</taxon>
        <taxon>Hypocreomycetidae</taxon>
        <taxon>Hypocreales</taxon>
        <taxon>Nectriaceae</taxon>
        <taxon>Fusarium</taxon>
        <taxon>Fusarium oxysporum species complex</taxon>
    </lineage>
</organism>
<name>A0A5C6SY48_FUSOC</name>
<dbReference type="AlphaFoldDB" id="A0A5C6SY48"/>
<protein>
    <submittedName>
        <fullName evidence="1">Uncharacterized protein</fullName>
    </submittedName>
</protein>